<dbReference type="Proteomes" id="UP001235744">
    <property type="component" value="Chromosome"/>
</dbReference>
<gene>
    <name evidence="1" type="ORF">P8A19_37930</name>
</gene>
<accession>A0ABY9IZ95</accession>
<name>A0ABY9IZ95_9ACTN</name>
<evidence type="ECO:0000313" key="1">
    <source>
        <dbReference type="EMBL" id="WLQ60860.1"/>
    </source>
</evidence>
<evidence type="ECO:0000313" key="2">
    <source>
        <dbReference type="Proteomes" id="UP001235744"/>
    </source>
</evidence>
<keyword evidence="2" id="KW-1185">Reference proteome</keyword>
<reference evidence="1 2" key="1">
    <citation type="submission" date="2023-03" db="EMBL/GenBank/DDBJ databases">
        <title>Isolation and description of six Streptomyces strains from soil environments, able to metabolize different microbial glucans.</title>
        <authorList>
            <person name="Widen T."/>
            <person name="Larsbrink J."/>
        </authorList>
    </citation>
    <scope>NUCLEOTIDE SEQUENCE [LARGE SCALE GENOMIC DNA]</scope>
    <source>
        <strain evidence="1 2">Alt2</strain>
    </source>
</reference>
<proteinExistence type="predicted"/>
<protein>
    <submittedName>
        <fullName evidence="1">Uncharacterized protein</fullName>
    </submittedName>
</protein>
<dbReference type="EMBL" id="CP120988">
    <property type="protein sequence ID" value="WLQ60860.1"/>
    <property type="molecule type" value="Genomic_DNA"/>
</dbReference>
<organism evidence="1 2">
    <name type="scientific">Streptomyces poriferorum</name>
    <dbReference type="NCBI Taxonomy" id="2798799"/>
    <lineage>
        <taxon>Bacteria</taxon>
        <taxon>Bacillati</taxon>
        <taxon>Actinomycetota</taxon>
        <taxon>Actinomycetes</taxon>
        <taxon>Kitasatosporales</taxon>
        <taxon>Streptomycetaceae</taxon>
        <taxon>Streptomyces</taxon>
    </lineage>
</organism>
<sequence>MTVRDLPPVAELSVQQQRGWRCTWCSTPLNVGYDVDLGEQRARPATGAAYSWFPRCCADVRACAGREAKRKGGRVESEPSV</sequence>